<evidence type="ECO:0000256" key="2">
    <source>
        <dbReference type="ARBA" id="ARBA00025453"/>
    </source>
</evidence>
<organism evidence="5">
    <name type="scientific">Brassica napus</name>
    <name type="common">Rape</name>
    <dbReference type="NCBI Taxonomy" id="3708"/>
    <lineage>
        <taxon>Eukaryota</taxon>
        <taxon>Viridiplantae</taxon>
        <taxon>Streptophyta</taxon>
        <taxon>Embryophyta</taxon>
        <taxon>Tracheophyta</taxon>
        <taxon>Spermatophyta</taxon>
        <taxon>Magnoliopsida</taxon>
        <taxon>eudicotyledons</taxon>
        <taxon>Gunneridae</taxon>
        <taxon>Pentapetalae</taxon>
        <taxon>rosids</taxon>
        <taxon>malvids</taxon>
        <taxon>Brassicales</taxon>
        <taxon>Brassicaceae</taxon>
        <taxon>Brassiceae</taxon>
        <taxon>Brassica</taxon>
    </lineage>
</organism>
<feature type="region of interest" description="Disordered" evidence="3">
    <location>
        <begin position="200"/>
        <end position="235"/>
    </location>
</feature>
<dbReference type="SMART" id="SM00316">
    <property type="entry name" value="S1"/>
    <property type="match status" value="2"/>
</dbReference>
<dbReference type="AlphaFoldDB" id="A0A817A5F9"/>
<dbReference type="GO" id="GO:0004623">
    <property type="term" value="F:phospholipase A2 activity"/>
    <property type="evidence" value="ECO:0007669"/>
    <property type="project" value="InterPro"/>
</dbReference>
<dbReference type="EMBL" id="HG994362">
    <property type="protein sequence ID" value="CAF2243975.1"/>
    <property type="molecule type" value="Genomic_DNA"/>
</dbReference>
<keyword evidence="1" id="KW-0809">Transit peptide</keyword>
<dbReference type="SUPFAM" id="SSF48619">
    <property type="entry name" value="Phospholipase A2, PLA2"/>
    <property type="match status" value="1"/>
</dbReference>
<accession>A0A817A5F9</accession>
<sequence>MATVSLSSISKAWLIPGASFNVKKNDCSIKCCFWRNAGQKQTPSSAQRLVLPLSTSLKLFPTHGKQFVLHPHRSRAATGTDVVATVEEQDSPPPPVADDAAPTTTTTTSQSRGTSRPGRKSEMPSVKNEELVAGATFTGKVRAIQPFGAFVDFGAFTDGLVHVSQLSDTFVKDVASVVTIGQEVKVRLVEVDIESKRISLTMRENDGPPKRQPGGSGGSDSKPRGGGKRNASKEDGFSSKYVKGQMLDGTVKNLTRSGAFITIGEGEEGFLPTNEEADDGIGSMMMGGGSSLQAGQEVKVRVLRIARGRVTLTMKEEDDGKFDETLSQGVVHTATNPFVLAFRKNEEIAAFLDKREEEAEEKPVEPVTVTVSESEEAVSSEETSEEVVSSETPKVEEVIETKAQDDSQESTLGAAAEVEEVEKIEEKADAPSLPETKNQGKGLFGIKIGTGSLGSVITSGDRKQKPTTINRGLKRLAVSRKSSRLNSVNTVYRFRPYVSKVPWHTGLRAFLSQLFPRYGHYCGPNWSSGKDGGSLVWDQRPIDWLDHCCYCHDIGYDTHDQAEMLKADMAFLECLESNKHVVTRGDAHVAFFYKTMCITGLKSILIPYRSYLVKIQYGQNLLDFGWIMSNFSKRS</sequence>
<dbReference type="InterPro" id="IPR012340">
    <property type="entry name" value="NA-bd_OB-fold"/>
</dbReference>
<evidence type="ECO:0000313" key="5">
    <source>
        <dbReference type="EMBL" id="CAF2243975.1"/>
    </source>
</evidence>
<dbReference type="InterPro" id="IPR003029">
    <property type="entry name" value="S1_domain"/>
</dbReference>
<dbReference type="PROSITE" id="PS50126">
    <property type="entry name" value="S1"/>
    <property type="match status" value="2"/>
</dbReference>
<dbReference type="Proteomes" id="UP001295469">
    <property type="component" value="Chromosome A08"/>
</dbReference>
<feature type="compositionally biased region" description="Acidic residues" evidence="3">
    <location>
        <begin position="373"/>
        <end position="385"/>
    </location>
</feature>
<reference evidence="5" key="1">
    <citation type="submission" date="2021-01" db="EMBL/GenBank/DDBJ databases">
        <authorList>
            <consortium name="Genoscope - CEA"/>
            <person name="William W."/>
        </authorList>
    </citation>
    <scope>NUCLEOTIDE SEQUENCE</scope>
</reference>
<feature type="domain" description="S1 motif" evidence="4">
    <location>
        <begin position="134"/>
        <end position="203"/>
    </location>
</feature>
<evidence type="ECO:0000259" key="4">
    <source>
        <dbReference type="PROSITE" id="PS50126"/>
    </source>
</evidence>
<dbReference type="SUPFAM" id="SSF50249">
    <property type="entry name" value="Nucleic acid-binding proteins"/>
    <property type="match status" value="2"/>
</dbReference>
<dbReference type="Gene3D" id="2.40.50.140">
    <property type="entry name" value="Nucleic acid-binding proteins"/>
    <property type="match status" value="2"/>
</dbReference>
<dbReference type="GO" id="GO:0050482">
    <property type="term" value="P:arachidonate secretion"/>
    <property type="evidence" value="ECO:0007669"/>
    <property type="project" value="InterPro"/>
</dbReference>
<dbReference type="GO" id="GO:0005737">
    <property type="term" value="C:cytoplasm"/>
    <property type="evidence" value="ECO:0007669"/>
    <property type="project" value="UniProtKB-ARBA"/>
</dbReference>
<gene>
    <name evidence="5" type="ORF">DARMORV10_A08P19760.1</name>
</gene>
<dbReference type="FunFam" id="2.40.50.140:FF:000250">
    <property type="entry name" value="Elongation factor Ts, mitochondrial"/>
    <property type="match status" value="1"/>
</dbReference>
<feature type="region of interest" description="Disordered" evidence="3">
    <location>
        <begin position="85"/>
        <end position="127"/>
    </location>
</feature>
<dbReference type="Pfam" id="PF00575">
    <property type="entry name" value="S1"/>
    <property type="match status" value="2"/>
</dbReference>
<feature type="compositionally biased region" description="Low complexity" evidence="3">
    <location>
        <begin position="97"/>
        <end position="116"/>
    </location>
</feature>
<dbReference type="GO" id="GO:0006644">
    <property type="term" value="P:phospholipid metabolic process"/>
    <property type="evidence" value="ECO:0007669"/>
    <property type="project" value="InterPro"/>
</dbReference>
<dbReference type="CDD" id="cd04706">
    <property type="entry name" value="PLA2_plant"/>
    <property type="match status" value="1"/>
</dbReference>
<evidence type="ECO:0000256" key="1">
    <source>
        <dbReference type="ARBA" id="ARBA00022946"/>
    </source>
</evidence>
<proteinExistence type="predicted"/>
<name>A0A817A5F9_BRANA</name>
<comment type="function">
    <text evidence="2">Associates with the EF-Tu.GDP complex and induces the exchange of GDP to GTP. It remains bound to the aminoacyl-tRNA.EF-Tu.GTP complex up to the GTP hydrolysis stage on the ribosome.</text>
</comment>
<feature type="domain" description="S1 motif" evidence="4">
    <location>
        <begin position="244"/>
        <end position="315"/>
    </location>
</feature>
<dbReference type="PANTHER" id="PTHR37246:SF1">
    <property type="entry name" value="PHOSPHOLIPASE A2 FAMILY PROTEIN"/>
    <property type="match status" value="1"/>
</dbReference>
<feature type="compositionally biased region" description="Basic and acidic residues" evidence="3">
    <location>
        <begin position="200"/>
        <end position="209"/>
    </location>
</feature>
<protein>
    <submittedName>
        <fullName evidence="5">(rape) hypothetical protein</fullName>
    </submittedName>
</protein>
<dbReference type="FunFam" id="2.40.50.140:FF:000051">
    <property type="entry name" value="RNA-binding transcriptional accessory protein"/>
    <property type="match status" value="1"/>
</dbReference>
<dbReference type="Gene3D" id="1.20.90.10">
    <property type="entry name" value="Phospholipase A2 domain"/>
    <property type="match status" value="1"/>
</dbReference>
<dbReference type="PANTHER" id="PTHR37246">
    <property type="entry name" value="OS07G0658000 PROTEIN"/>
    <property type="match status" value="1"/>
</dbReference>
<evidence type="ECO:0000256" key="3">
    <source>
        <dbReference type="SAM" id="MobiDB-lite"/>
    </source>
</evidence>
<dbReference type="InterPro" id="IPR036444">
    <property type="entry name" value="PLipase_A2_dom_sf"/>
</dbReference>
<feature type="region of interest" description="Disordered" evidence="3">
    <location>
        <begin position="356"/>
        <end position="396"/>
    </location>
</feature>
<dbReference type="GO" id="GO:0003729">
    <property type="term" value="F:mRNA binding"/>
    <property type="evidence" value="ECO:0007669"/>
    <property type="project" value="UniProtKB-ARBA"/>
</dbReference>